<name>A0A951UU54_9CYAN</name>
<evidence type="ECO:0000256" key="1">
    <source>
        <dbReference type="SAM" id="Phobius"/>
    </source>
</evidence>
<protein>
    <submittedName>
        <fullName evidence="2">Uncharacterized protein</fullName>
    </submittedName>
</protein>
<evidence type="ECO:0000313" key="2">
    <source>
        <dbReference type="EMBL" id="MBW4667440.1"/>
    </source>
</evidence>
<reference evidence="2" key="2">
    <citation type="journal article" date="2022" name="Microbiol. Resour. Announc.">
        <title>Metagenome Sequencing to Explore Phylogenomics of Terrestrial Cyanobacteria.</title>
        <authorList>
            <person name="Ward R.D."/>
            <person name="Stajich J.E."/>
            <person name="Johansen J.R."/>
            <person name="Huntemann M."/>
            <person name="Clum A."/>
            <person name="Foster B."/>
            <person name="Foster B."/>
            <person name="Roux S."/>
            <person name="Palaniappan K."/>
            <person name="Varghese N."/>
            <person name="Mukherjee S."/>
            <person name="Reddy T.B.K."/>
            <person name="Daum C."/>
            <person name="Copeland A."/>
            <person name="Chen I.A."/>
            <person name="Ivanova N.N."/>
            <person name="Kyrpides N.C."/>
            <person name="Shapiro N."/>
            <person name="Eloe-Fadrosh E.A."/>
            <person name="Pietrasiak N."/>
        </authorList>
    </citation>
    <scope>NUCLEOTIDE SEQUENCE</scope>
    <source>
        <strain evidence="2">GSE-NOS-MK-12-04C</strain>
    </source>
</reference>
<evidence type="ECO:0000313" key="3">
    <source>
        <dbReference type="Proteomes" id="UP000729701"/>
    </source>
</evidence>
<sequence>MPLLRWLEKLHLLNIKFLLPLPLILITFGFGGESLTNLLLKLSYHTKDKLHANTNTLRIQLVLNVLISEIKTEVFQAKNFTNVKIKTTNSTLKKLEFEVPVTELDSVKVEIAQELGLSPKFKLPSNITTQIKPKIKVLGILAEIQKKKGITRVEIRTANSILKSLEFEFSITELSQVKATINKELGITREDARMFVSYRIKK</sequence>
<accession>A0A951UU54</accession>
<keyword evidence="1" id="KW-1133">Transmembrane helix</keyword>
<organism evidence="2 3">
    <name type="scientific">Cyanomargarita calcarea GSE-NOS-MK-12-04C</name>
    <dbReference type="NCBI Taxonomy" id="2839659"/>
    <lineage>
        <taxon>Bacteria</taxon>
        <taxon>Bacillati</taxon>
        <taxon>Cyanobacteriota</taxon>
        <taxon>Cyanophyceae</taxon>
        <taxon>Nostocales</taxon>
        <taxon>Cyanomargaritaceae</taxon>
        <taxon>Cyanomargarita</taxon>
    </lineage>
</organism>
<keyword evidence="1" id="KW-0472">Membrane</keyword>
<dbReference type="AlphaFoldDB" id="A0A951UU54"/>
<proteinExistence type="predicted"/>
<feature type="transmembrane region" description="Helical" evidence="1">
    <location>
        <begin position="20"/>
        <end position="40"/>
    </location>
</feature>
<gene>
    <name evidence="2" type="ORF">KME60_08420</name>
</gene>
<comment type="caution">
    <text evidence="2">The sequence shown here is derived from an EMBL/GenBank/DDBJ whole genome shotgun (WGS) entry which is preliminary data.</text>
</comment>
<dbReference type="Proteomes" id="UP000729701">
    <property type="component" value="Unassembled WGS sequence"/>
</dbReference>
<keyword evidence="1" id="KW-0812">Transmembrane</keyword>
<reference evidence="2" key="1">
    <citation type="submission" date="2021-05" db="EMBL/GenBank/DDBJ databases">
        <authorList>
            <person name="Pietrasiak N."/>
            <person name="Ward R."/>
            <person name="Stajich J.E."/>
            <person name="Kurbessoian T."/>
        </authorList>
    </citation>
    <scope>NUCLEOTIDE SEQUENCE</scope>
    <source>
        <strain evidence="2">GSE-NOS-MK-12-04C</strain>
    </source>
</reference>
<dbReference type="EMBL" id="JAHHGZ010000007">
    <property type="protein sequence ID" value="MBW4667440.1"/>
    <property type="molecule type" value="Genomic_DNA"/>
</dbReference>